<protein>
    <recommendedName>
        <fullName evidence="3">GAF domain-containing protein</fullName>
    </recommendedName>
</protein>
<dbReference type="SUPFAM" id="SSF55781">
    <property type="entry name" value="GAF domain-like"/>
    <property type="match status" value="1"/>
</dbReference>
<proteinExistence type="predicted"/>
<name>A0ABX0XHB4_9BACT</name>
<comment type="caution">
    <text evidence="1">The sequence shown here is derived from an EMBL/GenBank/DDBJ whole genome shotgun (WGS) entry which is preliminary data.</text>
</comment>
<keyword evidence="2" id="KW-1185">Reference proteome</keyword>
<dbReference type="InterPro" id="IPR029016">
    <property type="entry name" value="GAF-like_dom_sf"/>
</dbReference>
<dbReference type="Proteomes" id="UP000770785">
    <property type="component" value="Unassembled WGS sequence"/>
</dbReference>
<organism evidence="1 2">
    <name type="scientific">Neolewinella antarctica</name>
    <dbReference type="NCBI Taxonomy" id="442734"/>
    <lineage>
        <taxon>Bacteria</taxon>
        <taxon>Pseudomonadati</taxon>
        <taxon>Bacteroidota</taxon>
        <taxon>Saprospiria</taxon>
        <taxon>Saprospirales</taxon>
        <taxon>Lewinellaceae</taxon>
        <taxon>Neolewinella</taxon>
    </lineage>
</organism>
<dbReference type="EMBL" id="JAATJH010000008">
    <property type="protein sequence ID" value="NJC28142.1"/>
    <property type="molecule type" value="Genomic_DNA"/>
</dbReference>
<sequence length="796" mass="91897">MELEITVGKQDSGSVELPVEFLRNDLPDQLREDLFSMPYRSVLCLDLIFQRVEKLVQEDDLGIKFLGEELLRRVAEVPELRSPIQDLSLLKQHRGIMELLMLFIVPPAERTTSLFKFSKPFHFTPVYVSPGMKALVATDNACYSFSGKMETVIKRHQIMVGAQILKKFYGVNIDVIPTAMLVVQDQKSGLDCFYQPQMNDDFVEIIAVGELPELSRDDINRLMTNISDTDLWLEMLPPESFEFHGLHISHLFDVTEEEALSRLKHRLISRDAILDVDRVQELANLVRVHFRNPALQLGLTAIDFPLNRAIDHEYRIRFNLLADSVDRLTGADFAGSIYEQACVSREVVVIEDLRQLDNPGKMERSLMRLGLRSILIAPLLDQNRNVIGIVELGCPKPYSINAFLELKFREIRGLFRTAVERSREYIDNRIEAIMREHYTSLHSSVEWKFTEAAFDILQQIELGEKPVSQEIAFNNVFPLYGQADIVGSSGIRNASIHQDLVDNLRAGRFFLTKAMEEVTFPLIQQVVQFIDISLLVEQEEFDNGHEIQMGDLIHHQITPLIDQLGRQEASLKLLSHQYLEHLDRDLGLYARNRTDYEKSVNRINKELSEFFTARDQAAQVTLPHYFEKYKTDGVEYEIYAGQSLLKNQEFSDVHLRNFRLSQLIDMADATRLVDQVSSEIPMPLRTAQLIFAYTSPLDIKFRMDEKHFDVDGDYNVRYEILKKRIDKATIRKGEERLTLADHISIVYLQDRDREEYLGYLDYLQQAGYVDGEIEDLVLDPLQSVNGLRALRFRVFL</sequence>
<dbReference type="RefSeq" id="WP_168039867.1">
    <property type="nucleotide sequence ID" value="NZ_JAATJH010000008.1"/>
</dbReference>
<dbReference type="Gene3D" id="3.30.450.40">
    <property type="match status" value="1"/>
</dbReference>
<evidence type="ECO:0000313" key="1">
    <source>
        <dbReference type="EMBL" id="NJC28142.1"/>
    </source>
</evidence>
<evidence type="ECO:0008006" key="3">
    <source>
        <dbReference type="Google" id="ProtNLM"/>
    </source>
</evidence>
<accession>A0ABX0XHB4</accession>
<evidence type="ECO:0000313" key="2">
    <source>
        <dbReference type="Proteomes" id="UP000770785"/>
    </source>
</evidence>
<gene>
    <name evidence="1" type="ORF">GGR27_003661</name>
</gene>
<reference evidence="1 2" key="1">
    <citation type="submission" date="2020-03" db="EMBL/GenBank/DDBJ databases">
        <title>Genomic Encyclopedia of Type Strains, Phase IV (KMG-IV): sequencing the most valuable type-strain genomes for metagenomic binning, comparative biology and taxonomic classification.</title>
        <authorList>
            <person name="Goeker M."/>
        </authorList>
    </citation>
    <scope>NUCLEOTIDE SEQUENCE [LARGE SCALE GENOMIC DNA]</scope>
    <source>
        <strain evidence="1 2">DSM 105096</strain>
    </source>
</reference>